<dbReference type="AlphaFoldDB" id="A0A8S1L0N0"/>
<keyword evidence="3" id="KW-1185">Reference proteome</keyword>
<comment type="caution">
    <text evidence="2">The sequence shown here is derived from an EMBL/GenBank/DDBJ whole genome shotgun (WGS) entry which is preliminary data.</text>
</comment>
<protein>
    <submittedName>
        <fullName evidence="2">Uncharacterized protein</fullName>
    </submittedName>
</protein>
<dbReference type="EMBL" id="CAJJDN010000013">
    <property type="protein sequence ID" value="CAD8059705.1"/>
    <property type="molecule type" value="Genomic_DNA"/>
</dbReference>
<organism evidence="2 3">
    <name type="scientific">Paramecium sonneborni</name>
    <dbReference type="NCBI Taxonomy" id="65129"/>
    <lineage>
        <taxon>Eukaryota</taxon>
        <taxon>Sar</taxon>
        <taxon>Alveolata</taxon>
        <taxon>Ciliophora</taxon>
        <taxon>Intramacronucleata</taxon>
        <taxon>Oligohymenophorea</taxon>
        <taxon>Peniculida</taxon>
        <taxon>Parameciidae</taxon>
        <taxon>Paramecium</taxon>
    </lineage>
</organism>
<name>A0A8S1L0N0_9CILI</name>
<feature type="compositionally biased region" description="Basic and acidic residues" evidence="1">
    <location>
        <begin position="23"/>
        <end position="33"/>
    </location>
</feature>
<evidence type="ECO:0000256" key="1">
    <source>
        <dbReference type="SAM" id="MobiDB-lite"/>
    </source>
</evidence>
<feature type="compositionally biased region" description="Polar residues" evidence="1">
    <location>
        <begin position="52"/>
        <end position="63"/>
    </location>
</feature>
<feature type="region of interest" description="Disordered" evidence="1">
    <location>
        <begin position="1"/>
        <end position="70"/>
    </location>
</feature>
<reference evidence="2" key="1">
    <citation type="submission" date="2021-01" db="EMBL/GenBank/DDBJ databases">
        <authorList>
            <consortium name="Genoscope - CEA"/>
            <person name="William W."/>
        </authorList>
    </citation>
    <scope>NUCLEOTIDE SEQUENCE</scope>
</reference>
<evidence type="ECO:0000313" key="3">
    <source>
        <dbReference type="Proteomes" id="UP000692954"/>
    </source>
</evidence>
<dbReference type="Proteomes" id="UP000692954">
    <property type="component" value="Unassembled WGS sequence"/>
</dbReference>
<accession>A0A8S1L0N0</accession>
<proteinExistence type="predicted"/>
<gene>
    <name evidence="2" type="ORF">PSON_ATCC_30995.1.T0130410</name>
</gene>
<evidence type="ECO:0000313" key="2">
    <source>
        <dbReference type="EMBL" id="CAD8059705.1"/>
    </source>
</evidence>
<feature type="compositionally biased region" description="Acidic residues" evidence="1">
    <location>
        <begin position="1"/>
        <end position="11"/>
    </location>
</feature>
<sequence length="614" mass="73882">MSNEENNQEEEQLQKRQRRPRQHTNEEESDKFWKNNQYFAQAQIDDDDSEEYNPQQSLSGSEEISQENDASDFIDSLEQWQDCSDSQEQQKQIVQESPSQSFIKLMKKNLEQFSTMRGLHTQVDISTLDRLGQTSYVYYNEQQKFKDQFKDVLNRFYKAIPHDKQRRGDDDQSKCKTEFHGDLFDFEDKRYFIDIEILQLQRILKLFKNQQFDSYLAYRKLTRDQNLDYEQCIKNQIVLLKQKKRQLEAQQLEEKRCFDLSIDQQYFLKLKEHLKFLSPRYIQFQSNLKYDKLQQNDTSFLIYPSDEQPFWLFQYQEKFHLFKQKIELLQAPIYFYSFSDTNALKITSHLILKSIKQLEEISKDKQITKIFIVLIKALFSIDIPESDLIFNSELLNEEIITILTSQEKQNLANSYMQDKPSHIPEDPLIEAKTKLQFYPNFKNDEYALYVRPVFEYSIRFLSEIYLIIKKITQATTKITYNNKEYMIGNLIIECCYKYLEDEISFAAWLTICKSIFKEQDSIELQSLIFLVQMFRKLFYQYDEWTVELLINWIYKVLGEDTKILNQQIQLSSVSNQNILMKMKNNVELQNAKMARIHIVDRLMIIHIFEFSQLY</sequence>